<dbReference type="SUPFAM" id="SSF53335">
    <property type="entry name" value="S-adenosyl-L-methionine-dependent methyltransferases"/>
    <property type="match status" value="2"/>
</dbReference>
<evidence type="ECO:0000256" key="2">
    <source>
        <dbReference type="ARBA" id="ARBA00011900"/>
    </source>
</evidence>
<dbReference type="EMBL" id="JGZO01000004">
    <property type="protein sequence ID" value="KFI95072.1"/>
    <property type="molecule type" value="Genomic_DNA"/>
</dbReference>
<dbReference type="InterPro" id="IPR002052">
    <property type="entry name" value="DNA_methylase_N6_adenine_CS"/>
</dbReference>
<evidence type="ECO:0000256" key="3">
    <source>
        <dbReference type="ARBA" id="ARBA00022603"/>
    </source>
</evidence>
<name>A0A087DHS2_9BIFI</name>
<dbReference type="GO" id="GO:0032259">
    <property type="term" value="P:methylation"/>
    <property type="evidence" value="ECO:0007669"/>
    <property type="project" value="UniProtKB-KW"/>
</dbReference>
<dbReference type="RefSeq" id="WP_197074464.1">
    <property type="nucleotide sequence ID" value="NZ_CAUPKV010000003.1"/>
</dbReference>
<dbReference type="PANTHER" id="PTHR30481">
    <property type="entry name" value="DNA ADENINE METHYLASE"/>
    <property type="match status" value="1"/>
</dbReference>
<accession>A0A087DHS2</accession>
<keyword evidence="9" id="KW-1185">Reference proteome</keyword>
<dbReference type="GO" id="GO:0009007">
    <property type="term" value="F:site-specific DNA-methyltransferase (adenine-specific) activity"/>
    <property type="evidence" value="ECO:0007669"/>
    <property type="project" value="UniProtKB-UniRule"/>
</dbReference>
<dbReference type="GO" id="GO:1904047">
    <property type="term" value="F:S-adenosyl-L-methionine binding"/>
    <property type="evidence" value="ECO:0007669"/>
    <property type="project" value="TreeGrafter"/>
</dbReference>
<dbReference type="PRINTS" id="PR00505">
    <property type="entry name" value="D12N6MTFRASE"/>
</dbReference>
<dbReference type="Proteomes" id="UP000029033">
    <property type="component" value="Unassembled WGS sequence"/>
</dbReference>
<organism evidence="8 9">
    <name type="scientific">Bifidobacterium scardovii</name>
    <dbReference type="NCBI Taxonomy" id="158787"/>
    <lineage>
        <taxon>Bacteria</taxon>
        <taxon>Bacillati</taxon>
        <taxon>Actinomycetota</taxon>
        <taxon>Actinomycetes</taxon>
        <taxon>Bifidobacteriales</taxon>
        <taxon>Bifidobacteriaceae</taxon>
        <taxon>Bifidobacterium</taxon>
    </lineage>
</organism>
<dbReference type="PROSITE" id="PS00092">
    <property type="entry name" value="N6_MTASE"/>
    <property type="match status" value="2"/>
</dbReference>
<keyword evidence="5 7" id="KW-0949">S-adenosyl-L-methionine</keyword>
<dbReference type="STRING" id="158787.BSCA_0889"/>
<evidence type="ECO:0000256" key="7">
    <source>
        <dbReference type="RuleBase" id="RU361257"/>
    </source>
</evidence>
<dbReference type="InterPro" id="IPR023095">
    <property type="entry name" value="Ade_MeTrfase_dom_2"/>
</dbReference>
<evidence type="ECO:0000256" key="1">
    <source>
        <dbReference type="ARBA" id="ARBA00006594"/>
    </source>
</evidence>
<dbReference type="eggNOG" id="COG3392">
    <property type="taxonomic scope" value="Bacteria"/>
</dbReference>
<dbReference type="InterPro" id="IPR012327">
    <property type="entry name" value="MeTrfase_D12"/>
</dbReference>
<dbReference type="InterPro" id="IPR029063">
    <property type="entry name" value="SAM-dependent_MTases_sf"/>
</dbReference>
<evidence type="ECO:0000256" key="4">
    <source>
        <dbReference type="ARBA" id="ARBA00022679"/>
    </source>
</evidence>
<proteinExistence type="inferred from homology"/>
<dbReference type="GeneID" id="85165878"/>
<evidence type="ECO:0000313" key="9">
    <source>
        <dbReference type="Proteomes" id="UP000029033"/>
    </source>
</evidence>
<dbReference type="AlphaFoldDB" id="A0A087DHS2"/>
<keyword evidence="4 7" id="KW-0808">Transferase</keyword>
<evidence type="ECO:0000256" key="6">
    <source>
        <dbReference type="ARBA" id="ARBA00047942"/>
    </source>
</evidence>
<evidence type="ECO:0000256" key="5">
    <source>
        <dbReference type="ARBA" id="ARBA00022691"/>
    </source>
</evidence>
<protein>
    <recommendedName>
        <fullName evidence="2 7">Site-specific DNA-methyltransferase (adenine-specific)</fullName>
        <ecNumber evidence="2 7">2.1.1.72</ecNumber>
    </recommendedName>
</protein>
<sequence>MDSLLEEASVQFFNETKGLFDMLPMFGVDANDLLLRLGTPETALSKAYNTPEWAQVCTLLIRKGEEEPSWWRTPLGNYAAQNLPIEDRTISKAEAAKILGVKSGTVATLVSRGTLRSEDGNPFLPDVLERMLKPKKVGRPRKKAADSEDKATIGAGVTANRVKPILKWAGGKSQMLDVLLPKVPAHYGKYIEPFFGGGALFFALQPENAVIADSNPELVNLYTQVRDNVEGVISVLSGYRNEKEQFLSVRALDWSALPPVEAAARTLYLNKTCFNGLYRVNRKGQFNTPFANYKNPTICDVEALRAASRALASATIVCGDYTDVLSEYAEPDDFVFLDPPYIPVSEYSDFKRYTKEQFEISDHSRLAIEFSRLHALGCHLLLTNSNHPLVHELYGQYEIQVIPTKRSVACRASSRTGEDTLVIAEPESKALPAASVNPLELSKQVELYPSTRFMGSKQKLLTELWDVASRFKFNSVVDLFSGSGIVSYMFKAQGKQVISNDYMAMSATFTKAMVENQTTTLPLDDARRLLEDCPTDDFVATTFKDLYYTDEENHLIDVLRTHIKSIEDPYQKAIAMTALIRACTKKRPRGIFTYTGHRYDDGRKDLKKSLSEQFLDAVEAVNNAVFDNRQQNMSIRGDALQFTADHPDLVYMDPPYCSPLSDNEYVRRYHFVEGLACDWQGVQMQEHTKTKKFKSYPTPFSSRTGAAAAFDQLIERFKDSILIISYSSNSQPTKEEMLEILGRHKKNVEVVPVDYRYSIGTQHKGDANRNKVEEYFFLGW</sequence>
<dbReference type="Pfam" id="PF02086">
    <property type="entry name" value="MethyltransfD12"/>
    <property type="match status" value="2"/>
</dbReference>
<comment type="catalytic activity">
    <reaction evidence="6 7">
        <text>a 2'-deoxyadenosine in DNA + S-adenosyl-L-methionine = an N(6)-methyl-2'-deoxyadenosine in DNA + S-adenosyl-L-homocysteine + H(+)</text>
        <dbReference type="Rhea" id="RHEA:15197"/>
        <dbReference type="Rhea" id="RHEA-COMP:12418"/>
        <dbReference type="Rhea" id="RHEA-COMP:12419"/>
        <dbReference type="ChEBI" id="CHEBI:15378"/>
        <dbReference type="ChEBI" id="CHEBI:57856"/>
        <dbReference type="ChEBI" id="CHEBI:59789"/>
        <dbReference type="ChEBI" id="CHEBI:90615"/>
        <dbReference type="ChEBI" id="CHEBI:90616"/>
        <dbReference type="EC" id="2.1.1.72"/>
    </reaction>
</comment>
<dbReference type="PANTHER" id="PTHR30481:SF3">
    <property type="entry name" value="DNA ADENINE METHYLASE"/>
    <property type="match status" value="1"/>
</dbReference>
<dbReference type="Gene3D" id="1.10.1020.10">
    <property type="entry name" value="Adenine-specific Methyltransferase, Domain 2"/>
    <property type="match status" value="2"/>
</dbReference>
<reference evidence="8 9" key="1">
    <citation type="submission" date="2014-03" db="EMBL/GenBank/DDBJ databases">
        <title>Genomics of Bifidobacteria.</title>
        <authorList>
            <person name="Ventura M."/>
            <person name="Milani C."/>
            <person name="Lugli G.A."/>
        </authorList>
    </citation>
    <scope>NUCLEOTIDE SEQUENCE [LARGE SCALE GENOMIC DNA]</scope>
    <source>
        <strain evidence="8 9">LMG 21589</strain>
    </source>
</reference>
<gene>
    <name evidence="8" type="ORF">BSCA_0889</name>
</gene>
<dbReference type="eggNOG" id="COG0338">
    <property type="taxonomic scope" value="Bacteria"/>
</dbReference>
<dbReference type="GO" id="GO:0006298">
    <property type="term" value="P:mismatch repair"/>
    <property type="evidence" value="ECO:0007669"/>
    <property type="project" value="TreeGrafter"/>
</dbReference>
<dbReference type="Gene3D" id="3.40.50.150">
    <property type="entry name" value="Vaccinia Virus protein VP39"/>
    <property type="match status" value="2"/>
</dbReference>
<evidence type="ECO:0000313" key="8">
    <source>
        <dbReference type="EMBL" id="KFI95072.1"/>
    </source>
</evidence>
<dbReference type="EC" id="2.1.1.72" evidence="2 7"/>
<keyword evidence="3 7" id="KW-0489">Methyltransferase</keyword>
<dbReference type="GO" id="GO:0043565">
    <property type="term" value="F:sequence-specific DNA binding"/>
    <property type="evidence" value="ECO:0007669"/>
    <property type="project" value="TreeGrafter"/>
</dbReference>
<dbReference type="NCBIfam" id="TIGR00571">
    <property type="entry name" value="dam"/>
    <property type="match status" value="1"/>
</dbReference>
<comment type="caution">
    <text evidence="8">The sequence shown here is derived from an EMBL/GenBank/DDBJ whole genome shotgun (WGS) entry which is preliminary data.</text>
</comment>
<dbReference type="GO" id="GO:0009307">
    <property type="term" value="P:DNA restriction-modification system"/>
    <property type="evidence" value="ECO:0007669"/>
    <property type="project" value="InterPro"/>
</dbReference>
<comment type="similarity">
    <text evidence="1 7">Belongs to the N(4)/N(6)-methyltransferase family.</text>
</comment>